<dbReference type="HOGENOM" id="CLU_057752_6_1_1"/>
<dbReference type="CDD" id="cd18186">
    <property type="entry name" value="BTB_POZ_ZBTB_KLHL-like"/>
    <property type="match status" value="1"/>
</dbReference>
<organism evidence="3">
    <name type="scientific">Metarhizium acridum (strain CQMa 102)</name>
    <dbReference type="NCBI Taxonomy" id="655827"/>
    <lineage>
        <taxon>Eukaryota</taxon>
        <taxon>Fungi</taxon>
        <taxon>Dikarya</taxon>
        <taxon>Ascomycota</taxon>
        <taxon>Pezizomycotina</taxon>
        <taxon>Sordariomycetes</taxon>
        <taxon>Hypocreomycetidae</taxon>
        <taxon>Hypocreales</taxon>
        <taxon>Clavicipitaceae</taxon>
        <taxon>Metarhizium</taxon>
    </lineage>
</organism>
<evidence type="ECO:0000259" key="1">
    <source>
        <dbReference type="PROSITE" id="PS50097"/>
    </source>
</evidence>
<dbReference type="PANTHER" id="PTHR47843">
    <property type="entry name" value="BTB DOMAIN-CONTAINING PROTEIN-RELATED"/>
    <property type="match status" value="1"/>
</dbReference>
<dbReference type="InParanoid" id="E9E3P5"/>
<dbReference type="PANTHER" id="PTHR47843:SF5">
    <property type="entry name" value="BTB_POZ DOMAIN PROTEIN"/>
    <property type="match status" value="1"/>
</dbReference>
<dbReference type="eggNOG" id="KOG1155">
    <property type="taxonomic scope" value="Eukaryota"/>
</dbReference>
<dbReference type="InterPro" id="IPR011333">
    <property type="entry name" value="SKP1/BTB/POZ_sf"/>
</dbReference>
<feature type="domain" description="BTB" evidence="1">
    <location>
        <begin position="22"/>
        <end position="89"/>
    </location>
</feature>
<dbReference type="Pfam" id="PF00651">
    <property type="entry name" value="BTB"/>
    <property type="match status" value="1"/>
</dbReference>
<dbReference type="SMART" id="SM00225">
    <property type="entry name" value="BTB"/>
    <property type="match status" value="1"/>
</dbReference>
<accession>E9E3P5</accession>
<keyword evidence="3" id="KW-1185">Reference proteome</keyword>
<gene>
    <name evidence="2" type="ORF">MAC_04489</name>
</gene>
<dbReference type="Gene3D" id="3.30.710.10">
    <property type="entry name" value="Potassium Channel Kv1.1, Chain A"/>
    <property type="match status" value="1"/>
</dbReference>
<dbReference type="OMA" id="CEFASVQ"/>
<dbReference type="PROSITE" id="PS50097">
    <property type="entry name" value="BTB"/>
    <property type="match status" value="1"/>
</dbReference>
<dbReference type="STRING" id="655827.E9E3P5"/>
<sequence length="218" mass="24472">MVHAPCEARLQISEARRSGQFSDLTFVCGGQQIPAHRIIVCPQSPVIHAACIGPYREQETGIYEIKDVSFDIVRQMVEYLYTGQYEVPSPQEPDDEEKRDAISPLVFHARMFDIADTYLIKGLQSLSMANFKESVRRDLDNLVESVRERTVRHLDSSAEEVFDEITDQIPNFTKDILSSVLHEPILGRCSHCGYDKLVPVVPLQCRCKACGKGGASSL</sequence>
<proteinExistence type="predicted"/>
<dbReference type="SUPFAM" id="SSF54695">
    <property type="entry name" value="POZ domain"/>
    <property type="match status" value="1"/>
</dbReference>
<name>E9E3P5_METAQ</name>
<dbReference type="OrthoDB" id="6359816at2759"/>
<evidence type="ECO:0000313" key="3">
    <source>
        <dbReference type="Proteomes" id="UP000002499"/>
    </source>
</evidence>
<dbReference type="InterPro" id="IPR000210">
    <property type="entry name" value="BTB/POZ_dom"/>
</dbReference>
<dbReference type="AlphaFoldDB" id="E9E3P5"/>
<reference evidence="2 3" key="1">
    <citation type="journal article" date="2011" name="PLoS Genet.">
        <title>Genome sequencing and comparative transcriptomics of the model entomopathogenic fungi Metarhizium anisopliae and M. acridum.</title>
        <authorList>
            <person name="Gao Q."/>
            <person name="Jin K."/>
            <person name="Ying S.H."/>
            <person name="Zhang Y."/>
            <person name="Xiao G."/>
            <person name="Shang Y."/>
            <person name="Duan Z."/>
            <person name="Hu X."/>
            <person name="Xie X.Q."/>
            <person name="Zhou G."/>
            <person name="Peng G."/>
            <person name="Luo Z."/>
            <person name="Huang W."/>
            <person name="Wang B."/>
            <person name="Fang W."/>
            <person name="Wang S."/>
            <person name="Zhong Y."/>
            <person name="Ma L.J."/>
            <person name="St Leger R.J."/>
            <person name="Zhao G.P."/>
            <person name="Pei Y."/>
            <person name="Feng M.G."/>
            <person name="Xia Y."/>
            <person name="Wang C."/>
        </authorList>
    </citation>
    <scope>NUCLEOTIDE SEQUENCE [LARGE SCALE GENOMIC DNA]</scope>
    <source>
        <strain evidence="2 3">CQMa 102</strain>
    </source>
</reference>
<evidence type="ECO:0000313" key="2">
    <source>
        <dbReference type="EMBL" id="EFY89470.1"/>
    </source>
</evidence>
<dbReference type="Proteomes" id="UP000002499">
    <property type="component" value="Unassembled WGS sequence"/>
</dbReference>
<dbReference type="EMBL" id="GL698499">
    <property type="protein sequence ID" value="EFY89470.1"/>
    <property type="molecule type" value="Genomic_DNA"/>
</dbReference>
<protein>
    <submittedName>
        <fullName evidence="2">BTB/POZ domain protein</fullName>
    </submittedName>
</protein>